<keyword evidence="4" id="KW-1185">Reference proteome</keyword>
<feature type="transmembrane region" description="Helical" evidence="1">
    <location>
        <begin position="248"/>
        <end position="269"/>
    </location>
</feature>
<feature type="transmembrane region" description="Helical" evidence="1">
    <location>
        <begin position="294"/>
        <end position="313"/>
    </location>
</feature>
<dbReference type="OrthoDB" id="508112at2"/>
<feature type="transmembrane region" description="Helical" evidence="1">
    <location>
        <begin position="142"/>
        <end position="162"/>
    </location>
</feature>
<dbReference type="EMBL" id="FOXS01000004">
    <property type="protein sequence ID" value="SFQ56518.1"/>
    <property type="molecule type" value="Genomic_DNA"/>
</dbReference>
<name>A0A1I5ZJ81_HYMAR</name>
<feature type="transmembrane region" description="Helical" evidence="1">
    <location>
        <begin position="83"/>
        <end position="103"/>
    </location>
</feature>
<protein>
    <submittedName>
        <fullName evidence="3">Uncharacterized membrane protein</fullName>
    </submittedName>
</protein>
<dbReference type="AlphaFoldDB" id="A0A1I5ZJ81"/>
<evidence type="ECO:0000313" key="4">
    <source>
        <dbReference type="Proteomes" id="UP000199029"/>
    </source>
</evidence>
<feature type="transmembrane region" description="Helical" evidence="1">
    <location>
        <begin position="115"/>
        <end position="136"/>
    </location>
</feature>
<dbReference type="PANTHER" id="PTHR40407:SF1">
    <property type="entry name" value="HEPARAN-ALPHA-GLUCOSAMINIDE N-ACETYLTRANSFERASE CATALYTIC DOMAIN-CONTAINING PROTEIN"/>
    <property type="match status" value="1"/>
</dbReference>
<evidence type="ECO:0000256" key="1">
    <source>
        <dbReference type="SAM" id="Phobius"/>
    </source>
</evidence>
<dbReference type="PANTHER" id="PTHR40407">
    <property type="entry name" value="MEMBRANE PROTEIN-LIKE PROTEIN"/>
    <property type="match status" value="1"/>
</dbReference>
<dbReference type="InterPro" id="IPR012429">
    <property type="entry name" value="HGSNAT_cat"/>
</dbReference>
<dbReference type="Pfam" id="PF07786">
    <property type="entry name" value="HGSNAT_cat"/>
    <property type="match status" value="1"/>
</dbReference>
<proteinExistence type="predicted"/>
<feature type="transmembrane region" description="Helical" evidence="1">
    <location>
        <begin position="215"/>
        <end position="236"/>
    </location>
</feature>
<feature type="transmembrane region" description="Helical" evidence="1">
    <location>
        <begin position="377"/>
        <end position="396"/>
    </location>
</feature>
<evidence type="ECO:0000259" key="2">
    <source>
        <dbReference type="Pfam" id="PF07786"/>
    </source>
</evidence>
<feature type="transmembrane region" description="Helical" evidence="1">
    <location>
        <begin position="334"/>
        <end position="357"/>
    </location>
</feature>
<feature type="transmembrane region" description="Helical" evidence="1">
    <location>
        <begin position="167"/>
        <end position="183"/>
    </location>
</feature>
<evidence type="ECO:0000313" key="3">
    <source>
        <dbReference type="EMBL" id="SFQ56518.1"/>
    </source>
</evidence>
<keyword evidence="1" id="KW-1133">Transmembrane helix</keyword>
<dbReference type="RefSeq" id="WP_092674969.1">
    <property type="nucleotide sequence ID" value="NZ_FOXS01000004.1"/>
</dbReference>
<gene>
    <name evidence="3" type="ORF">SAMN04515668_2960</name>
</gene>
<keyword evidence="1" id="KW-0472">Membrane</keyword>
<dbReference type="STRING" id="1227077.SAMN04515668_2960"/>
<keyword evidence="1" id="KW-0812">Transmembrane</keyword>
<feature type="domain" description="Heparan-alpha-glucosaminide N-acetyltransferase catalytic" evidence="2">
    <location>
        <begin position="37"/>
        <end position="238"/>
    </location>
</feature>
<accession>A0A1I5ZJ81</accession>
<reference evidence="4" key="1">
    <citation type="submission" date="2016-10" db="EMBL/GenBank/DDBJ databases">
        <authorList>
            <person name="Varghese N."/>
            <person name="Submissions S."/>
        </authorList>
    </citation>
    <scope>NUCLEOTIDE SEQUENCE [LARGE SCALE GENOMIC DNA]</scope>
    <source>
        <strain evidence="4">OR362-8,ATCC BAA-1266,JCM 13504</strain>
    </source>
</reference>
<organism evidence="3 4">
    <name type="scientific">Hymenobacter arizonensis</name>
    <name type="common">Siccationidurans arizonensis</name>
    <dbReference type="NCBI Taxonomy" id="1227077"/>
    <lineage>
        <taxon>Bacteria</taxon>
        <taxon>Pseudomonadati</taxon>
        <taxon>Bacteroidota</taxon>
        <taxon>Cytophagia</taxon>
        <taxon>Cytophagales</taxon>
        <taxon>Hymenobacteraceae</taxon>
        <taxon>Hymenobacter</taxon>
    </lineage>
</organism>
<sequence length="414" mass="46704">MPFRLDRTAHHAGTHEQAAQYHASHQTAERLRANTTRVQAIDVVRGLVMVIMALDHVREFWNPTLMRPEDVSQASVLLFFTRWVTHLCAPTFVFLSGISIYLYQQKQPGRAAVGGFLFTRGLWLVVMELAVVTFILGWGYGLLLLEVIWVIGAGMMLLAGLIWLPRWLLAGLAAVILMGHNLLPPIQPVTADNVGWAMLHNTPFVLPLPGLPPVLVAYSLGPWLGVLLAGYVLGPWFKLPLPIRNQRLRWAGIGLLLLFVALRATNWYGDIAPWAVQPRGFVYTVLSFLNVSKYPPSLLFLSLTLGVALVLLSSAEGMSHGIGRRLRTFGQVPFFYFLLHLLLISSGAWLWTTWSFGKAINLSFAAAKDYPPTYEPSLLRAYVVWVAVVVVLYVPCRWYQRFKQQHSYWWLSYL</sequence>
<dbReference type="Proteomes" id="UP000199029">
    <property type="component" value="Unassembled WGS sequence"/>
</dbReference>